<name>A0A1D3DZ99_9ACTN</name>
<dbReference type="AlphaFoldDB" id="A0A1D3DZ99"/>
<organism evidence="1 2">
    <name type="scientific">Streptomyces thermolilacinus SPC6</name>
    <dbReference type="NCBI Taxonomy" id="1306406"/>
    <lineage>
        <taxon>Bacteria</taxon>
        <taxon>Bacillati</taxon>
        <taxon>Actinomycetota</taxon>
        <taxon>Actinomycetes</taxon>
        <taxon>Kitasatosporales</taxon>
        <taxon>Streptomycetaceae</taxon>
        <taxon>Streptomyces</taxon>
    </lineage>
</organism>
<gene>
    <name evidence="1" type="ORF">J116_027600</name>
</gene>
<reference evidence="1 2" key="1">
    <citation type="journal article" date="2013" name="Genome Announc.">
        <title>Genome Sequence of Streptomyces violaceusniger Strain SPC6, a Halotolerant Streptomycete That Exhibits Rapid Growth and Development.</title>
        <authorList>
            <person name="Chen X."/>
            <person name="Zhang B."/>
            <person name="Zhang W."/>
            <person name="Wu X."/>
            <person name="Zhang M."/>
            <person name="Chen T."/>
            <person name="Liu G."/>
            <person name="Dyson P."/>
        </authorList>
    </citation>
    <scope>NUCLEOTIDE SEQUENCE [LARGE SCALE GENOMIC DNA]</scope>
    <source>
        <strain evidence="1 2">SPC6</strain>
    </source>
</reference>
<dbReference type="Proteomes" id="UP000095329">
    <property type="component" value="Unassembled WGS sequence"/>
</dbReference>
<evidence type="ECO:0000313" key="1">
    <source>
        <dbReference type="EMBL" id="OEJ97656.1"/>
    </source>
</evidence>
<dbReference type="RefSeq" id="WP_023590327.1">
    <property type="nucleotide sequence ID" value="NZ_ASHX02000001.1"/>
</dbReference>
<keyword evidence="2" id="KW-1185">Reference proteome</keyword>
<comment type="caution">
    <text evidence="1">The sequence shown here is derived from an EMBL/GenBank/DDBJ whole genome shotgun (WGS) entry which is preliminary data.</text>
</comment>
<dbReference type="EMBL" id="ASHX02000001">
    <property type="protein sequence ID" value="OEJ97656.1"/>
    <property type="molecule type" value="Genomic_DNA"/>
</dbReference>
<sequence>MAEPTTGARSHAHRGFPLHLEPATADAVAAVHDPNPERPVRRIADARSAGGETGSYSLDLLAAARGVEAGGSGQRVWARVARPSPTA</sequence>
<accession>A0A1D3DZ99</accession>
<evidence type="ECO:0000313" key="2">
    <source>
        <dbReference type="Proteomes" id="UP000095329"/>
    </source>
</evidence>
<protein>
    <submittedName>
        <fullName evidence="1">Uncharacterized protein</fullName>
    </submittedName>
</protein>
<proteinExistence type="predicted"/>